<protein>
    <recommendedName>
        <fullName evidence="4">dihydropteroate synthase</fullName>
        <ecNumber evidence="4">2.5.1.15</ecNumber>
    </recommendedName>
</protein>
<keyword evidence="6" id="KW-0479">Metal-binding</keyword>
<dbReference type="InterPro" id="IPR045031">
    <property type="entry name" value="DHP_synth-like"/>
</dbReference>
<evidence type="ECO:0000313" key="10">
    <source>
        <dbReference type="EMBL" id="QTA38319.1"/>
    </source>
</evidence>
<dbReference type="SUPFAM" id="SSF51717">
    <property type="entry name" value="Dihydropteroate synthetase-like"/>
    <property type="match status" value="1"/>
</dbReference>
<reference evidence="10 11" key="1">
    <citation type="submission" date="2021-03" db="EMBL/GenBank/DDBJ databases">
        <title>Thermosipho ferrireducens sp.nov., an anaerobic thermophilic iron-reducing bacterium isolated from a deep-sea hydrothermal sulfide deposits.</title>
        <authorList>
            <person name="Zeng X."/>
            <person name="Chen Y."/>
            <person name="Shao Z."/>
        </authorList>
    </citation>
    <scope>NUCLEOTIDE SEQUENCE [LARGE SCALE GENOMIC DNA]</scope>
    <source>
        <strain evidence="10 11">JL129W03</strain>
    </source>
</reference>
<evidence type="ECO:0000256" key="3">
    <source>
        <dbReference type="ARBA" id="ARBA00004763"/>
    </source>
</evidence>
<comment type="cofactor">
    <cofactor evidence="2">
        <name>Mg(2+)</name>
        <dbReference type="ChEBI" id="CHEBI:18420"/>
    </cofactor>
</comment>
<sequence>MLFEYTTPRNKVIKFDHTYVMGIVNVTPDSFYPGSRVDKDKLLSTVKEMINNGAEIIDVGGESTRPGSERVSLDEELNRVLPAIEAIRENFDVLISIDTYKSVVAEESLKIGVDIVNDISAMKFDENMVNVVKKYNCPVILMHMKGTPRNMQENPYYHDTVQEIYDYLKERVEFAKSNGISQIIVDPGIGFGKRLIDNLLIIKHLSKFKEIGYPVLLGASRKSMIGMILDLPVEERLEGTLAITAAGVINGADIIRVHDVKENVRVVKVIEAIINATQG</sequence>
<evidence type="ECO:0000256" key="7">
    <source>
        <dbReference type="ARBA" id="ARBA00022842"/>
    </source>
</evidence>
<dbReference type="InterPro" id="IPR011005">
    <property type="entry name" value="Dihydropteroate_synth-like_sf"/>
</dbReference>
<evidence type="ECO:0000256" key="1">
    <source>
        <dbReference type="ARBA" id="ARBA00000012"/>
    </source>
</evidence>
<dbReference type="PROSITE" id="PS00793">
    <property type="entry name" value="DHPS_2"/>
    <property type="match status" value="1"/>
</dbReference>
<dbReference type="Proteomes" id="UP000671862">
    <property type="component" value="Chromosome"/>
</dbReference>
<comment type="catalytic activity">
    <reaction evidence="1">
        <text>(7,8-dihydropterin-6-yl)methyl diphosphate + 4-aminobenzoate = 7,8-dihydropteroate + diphosphate</text>
        <dbReference type="Rhea" id="RHEA:19949"/>
        <dbReference type="ChEBI" id="CHEBI:17836"/>
        <dbReference type="ChEBI" id="CHEBI:17839"/>
        <dbReference type="ChEBI" id="CHEBI:33019"/>
        <dbReference type="ChEBI" id="CHEBI:72950"/>
        <dbReference type="EC" id="2.5.1.15"/>
    </reaction>
</comment>
<feature type="domain" description="Pterin-binding" evidence="9">
    <location>
        <begin position="18"/>
        <end position="268"/>
    </location>
</feature>
<dbReference type="NCBIfam" id="TIGR01496">
    <property type="entry name" value="DHPS"/>
    <property type="match status" value="1"/>
</dbReference>
<dbReference type="PANTHER" id="PTHR20941">
    <property type="entry name" value="FOLATE SYNTHESIS PROTEINS"/>
    <property type="match status" value="1"/>
</dbReference>
<keyword evidence="8" id="KW-0289">Folate biosynthesis</keyword>
<keyword evidence="7" id="KW-0460">Magnesium</keyword>
<evidence type="ECO:0000259" key="9">
    <source>
        <dbReference type="PROSITE" id="PS50972"/>
    </source>
</evidence>
<proteinExistence type="predicted"/>
<dbReference type="Pfam" id="PF00809">
    <property type="entry name" value="Pterin_bind"/>
    <property type="match status" value="1"/>
</dbReference>
<dbReference type="PROSITE" id="PS50972">
    <property type="entry name" value="PTERIN_BINDING"/>
    <property type="match status" value="1"/>
</dbReference>
<organism evidence="10 11">
    <name type="scientific">Thermosipho ferrireducens</name>
    <dbReference type="NCBI Taxonomy" id="2571116"/>
    <lineage>
        <taxon>Bacteria</taxon>
        <taxon>Thermotogati</taxon>
        <taxon>Thermotogota</taxon>
        <taxon>Thermotogae</taxon>
        <taxon>Thermotogales</taxon>
        <taxon>Fervidobacteriaceae</taxon>
        <taxon>Thermosipho</taxon>
    </lineage>
</organism>
<dbReference type="CDD" id="cd00739">
    <property type="entry name" value="DHPS"/>
    <property type="match status" value="1"/>
</dbReference>
<keyword evidence="5 10" id="KW-0808">Transferase</keyword>
<gene>
    <name evidence="10" type="primary">folP</name>
    <name evidence="10" type="ORF">JYK00_01930</name>
</gene>
<accession>A0ABX7S6V5</accession>
<name>A0ABX7S6V5_9BACT</name>
<evidence type="ECO:0000256" key="6">
    <source>
        <dbReference type="ARBA" id="ARBA00022723"/>
    </source>
</evidence>
<evidence type="ECO:0000313" key="11">
    <source>
        <dbReference type="Proteomes" id="UP000671862"/>
    </source>
</evidence>
<dbReference type="InterPro" id="IPR000489">
    <property type="entry name" value="Pterin-binding_dom"/>
</dbReference>
<evidence type="ECO:0000256" key="8">
    <source>
        <dbReference type="ARBA" id="ARBA00022909"/>
    </source>
</evidence>
<dbReference type="EC" id="2.5.1.15" evidence="4"/>
<evidence type="ECO:0000256" key="4">
    <source>
        <dbReference type="ARBA" id="ARBA00012458"/>
    </source>
</evidence>
<dbReference type="GO" id="GO:0004156">
    <property type="term" value="F:dihydropteroate synthase activity"/>
    <property type="evidence" value="ECO:0007669"/>
    <property type="project" value="UniProtKB-EC"/>
</dbReference>
<dbReference type="RefSeq" id="WP_207567038.1">
    <property type="nucleotide sequence ID" value="NZ_CP071446.1"/>
</dbReference>
<dbReference type="EMBL" id="CP071446">
    <property type="protein sequence ID" value="QTA38319.1"/>
    <property type="molecule type" value="Genomic_DNA"/>
</dbReference>
<evidence type="ECO:0000256" key="5">
    <source>
        <dbReference type="ARBA" id="ARBA00022679"/>
    </source>
</evidence>
<dbReference type="PANTHER" id="PTHR20941:SF1">
    <property type="entry name" value="FOLIC ACID SYNTHESIS PROTEIN FOL1"/>
    <property type="match status" value="1"/>
</dbReference>
<comment type="pathway">
    <text evidence="3">Cofactor biosynthesis; tetrahydrofolate biosynthesis; 7,8-dihydrofolate from 2-amino-4-hydroxy-6-hydroxymethyl-7,8-dihydropteridine diphosphate and 4-aminobenzoate: step 1/2.</text>
</comment>
<dbReference type="InterPro" id="IPR006390">
    <property type="entry name" value="DHP_synth_dom"/>
</dbReference>
<evidence type="ECO:0000256" key="2">
    <source>
        <dbReference type="ARBA" id="ARBA00001946"/>
    </source>
</evidence>
<keyword evidence="11" id="KW-1185">Reference proteome</keyword>
<dbReference type="Gene3D" id="3.20.20.20">
    <property type="entry name" value="Dihydropteroate synthase-like"/>
    <property type="match status" value="1"/>
</dbReference>